<evidence type="ECO:0000313" key="3">
    <source>
        <dbReference type="EMBL" id="KAL0477155.1"/>
    </source>
</evidence>
<feature type="transmembrane region" description="Helical" evidence="1">
    <location>
        <begin position="256"/>
        <end position="274"/>
    </location>
</feature>
<dbReference type="GO" id="GO:0016020">
    <property type="term" value="C:membrane"/>
    <property type="evidence" value="ECO:0007669"/>
    <property type="project" value="InterPro"/>
</dbReference>
<keyword evidence="1" id="KW-1133">Transmembrane helix</keyword>
<proteinExistence type="predicted"/>
<organism evidence="3 4">
    <name type="scientific">Acrasis kona</name>
    <dbReference type="NCBI Taxonomy" id="1008807"/>
    <lineage>
        <taxon>Eukaryota</taxon>
        <taxon>Discoba</taxon>
        <taxon>Heterolobosea</taxon>
        <taxon>Tetramitia</taxon>
        <taxon>Eutetramitia</taxon>
        <taxon>Acrasidae</taxon>
        <taxon>Acrasis</taxon>
    </lineage>
</organism>
<dbReference type="Gene3D" id="1.10.3730.20">
    <property type="match status" value="1"/>
</dbReference>
<reference evidence="3 4" key="1">
    <citation type="submission" date="2024-03" db="EMBL/GenBank/DDBJ databases">
        <title>The Acrasis kona genome and developmental transcriptomes reveal deep origins of eukaryotic multicellular pathways.</title>
        <authorList>
            <person name="Sheikh S."/>
            <person name="Fu C.-J."/>
            <person name="Brown M.W."/>
            <person name="Baldauf S.L."/>
        </authorList>
    </citation>
    <scope>NUCLEOTIDE SEQUENCE [LARGE SCALE GENOMIC DNA]</scope>
    <source>
        <strain evidence="3 4">ATCC MYA-3509</strain>
    </source>
</reference>
<evidence type="ECO:0000256" key="1">
    <source>
        <dbReference type="SAM" id="Phobius"/>
    </source>
</evidence>
<feature type="transmembrane region" description="Helical" evidence="1">
    <location>
        <begin position="199"/>
        <end position="219"/>
    </location>
</feature>
<feature type="transmembrane region" description="Helical" evidence="1">
    <location>
        <begin position="12"/>
        <end position="33"/>
    </location>
</feature>
<feature type="transmembrane region" description="Helical" evidence="1">
    <location>
        <begin position="170"/>
        <end position="193"/>
    </location>
</feature>
<keyword evidence="1" id="KW-0812">Transmembrane</keyword>
<evidence type="ECO:0000313" key="4">
    <source>
        <dbReference type="Proteomes" id="UP001431209"/>
    </source>
</evidence>
<evidence type="ECO:0000259" key="2">
    <source>
        <dbReference type="Pfam" id="PF00892"/>
    </source>
</evidence>
<feature type="domain" description="EamA" evidence="2">
    <location>
        <begin position="10"/>
        <end position="126"/>
    </location>
</feature>
<feature type="transmembrane region" description="Helical" evidence="1">
    <location>
        <begin position="53"/>
        <end position="73"/>
    </location>
</feature>
<dbReference type="SUPFAM" id="SSF103481">
    <property type="entry name" value="Multidrug resistance efflux transporter EmrE"/>
    <property type="match status" value="1"/>
</dbReference>
<sequence>MNTKLLTGIETIAYRGLLQFPIFLFLMYIDRVIDSYNYFDRHVDIDIVPYSSVQLYALIASGVINMITSFMYFTALNYAPLSLSIPYLSLTPAFLLVSSWFIVEERPNALTVAGIALVTYGSFMLLQSPSNSIETFDENNNDKKLVSSPSALHSPGILEKNAGKEHFGSVLMIAIAILWSISACMDKIGIGSVKHKADYGIVIHSIMTLPIFLYCIFFVNPSRKISELGHIPYDDDMSSNLTVVDKLKIYYTTSKNFTLLLFFNALTNSLAYWFQLEAIKFVHLSYVISMKRAGVLLTVVMGRYFFAKEEKDLLKRFWPISIMVLGVLIIVMTGHY</sequence>
<feature type="transmembrane region" description="Helical" evidence="1">
    <location>
        <begin position="109"/>
        <end position="126"/>
    </location>
</feature>
<dbReference type="PANTHER" id="PTHR22911">
    <property type="entry name" value="ACYL-MALONYL CONDENSING ENZYME-RELATED"/>
    <property type="match status" value="1"/>
</dbReference>
<dbReference type="Pfam" id="PF00892">
    <property type="entry name" value="EamA"/>
    <property type="match status" value="1"/>
</dbReference>
<gene>
    <name evidence="3" type="ORF">AKO1_005934</name>
</gene>
<name>A0AAW2YIP4_9EUKA</name>
<feature type="transmembrane region" description="Helical" evidence="1">
    <location>
        <begin position="286"/>
        <end position="305"/>
    </location>
</feature>
<dbReference type="EMBL" id="JAOPGA020000144">
    <property type="protein sequence ID" value="KAL0477155.1"/>
    <property type="molecule type" value="Genomic_DNA"/>
</dbReference>
<comment type="caution">
    <text evidence="3">The sequence shown here is derived from an EMBL/GenBank/DDBJ whole genome shotgun (WGS) entry which is preliminary data.</text>
</comment>
<keyword evidence="4" id="KW-1185">Reference proteome</keyword>
<protein>
    <recommendedName>
        <fullName evidence="2">EamA domain-containing protein</fullName>
    </recommendedName>
</protein>
<dbReference type="AlphaFoldDB" id="A0AAW2YIP4"/>
<feature type="transmembrane region" description="Helical" evidence="1">
    <location>
        <begin position="85"/>
        <end position="103"/>
    </location>
</feature>
<feature type="transmembrane region" description="Helical" evidence="1">
    <location>
        <begin position="317"/>
        <end position="335"/>
    </location>
</feature>
<dbReference type="InterPro" id="IPR000620">
    <property type="entry name" value="EamA_dom"/>
</dbReference>
<dbReference type="Proteomes" id="UP001431209">
    <property type="component" value="Unassembled WGS sequence"/>
</dbReference>
<keyword evidence="1" id="KW-0472">Membrane</keyword>
<accession>A0AAW2YIP4</accession>
<dbReference type="InterPro" id="IPR037185">
    <property type="entry name" value="EmrE-like"/>
</dbReference>